<proteinExistence type="predicted"/>
<reference evidence="2" key="1">
    <citation type="submission" date="2021-12" db="EMBL/GenBank/DDBJ databases">
        <authorList>
            <person name="King R."/>
        </authorList>
    </citation>
    <scope>NUCLEOTIDE SEQUENCE</scope>
</reference>
<keyword evidence="3" id="KW-1185">Reference proteome</keyword>
<evidence type="ECO:0000313" key="2">
    <source>
        <dbReference type="EMBL" id="CAH0560565.1"/>
    </source>
</evidence>
<dbReference type="AlphaFoldDB" id="A0A9P0BEX2"/>
<protein>
    <submittedName>
        <fullName evidence="2">Uncharacterized protein</fullName>
    </submittedName>
</protein>
<feature type="compositionally biased region" description="Low complexity" evidence="1">
    <location>
        <begin position="150"/>
        <end position="174"/>
    </location>
</feature>
<evidence type="ECO:0000313" key="3">
    <source>
        <dbReference type="Proteomes" id="UP001154078"/>
    </source>
</evidence>
<feature type="region of interest" description="Disordered" evidence="1">
    <location>
        <begin position="150"/>
        <end position="180"/>
    </location>
</feature>
<dbReference type="Proteomes" id="UP001154078">
    <property type="component" value="Chromosome 7"/>
</dbReference>
<organism evidence="2 3">
    <name type="scientific">Brassicogethes aeneus</name>
    <name type="common">Rape pollen beetle</name>
    <name type="synonym">Meligethes aeneus</name>
    <dbReference type="NCBI Taxonomy" id="1431903"/>
    <lineage>
        <taxon>Eukaryota</taxon>
        <taxon>Metazoa</taxon>
        <taxon>Ecdysozoa</taxon>
        <taxon>Arthropoda</taxon>
        <taxon>Hexapoda</taxon>
        <taxon>Insecta</taxon>
        <taxon>Pterygota</taxon>
        <taxon>Neoptera</taxon>
        <taxon>Endopterygota</taxon>
        <taxon>Coleoptera</taxon>
        <taxon>Polyphaga</taxon>
        <taxon>Cucujiformia</taxon>
        <taxon>Nitidulidae</taxon>
        <taxon>Meligethinae</taxon>
        <taxon>Brassicogethes</taxon>
    </lineage>
</organism>
<name>A0A9P0BEX2_BRAAE</name>
<accession>A0A9P0BEX2</accession>
<dbReference type="OrthoDB" id="6783693at2759"/>
<dbReference type="EMBL" id="OV121138">
    <property type="protein sequence ID" value="CAH0560565.1"/>
    <property type="molecule type" value="Genomic_DNA"/>
</dbReference>
<sequence length="307" mass="34664">MRLKRVKNKLCKNIHSPRKKVEALTVLTKPAQKECISGNVIKEEDNLLLARLLNRKPDSCLSSKESHSRTTDFDCDIHLDNFMSTGIDIQSSHSILTILEPKINDYVVVRFCTKKLVKHYIGVIQSTELEDYPNDYLIKFVKKKTVLSFSSSNDEGDSSTFSLPTSSTTKETSTPQLPSKKRSRKILLNDNLAVSLDVAKLTNRKATVILTTTLQSLGCDPSTYNINISSIRRQRINIQQKNAEALKSDFKAEVPLTIHWDGKMIDISGYEIVDRLPIIVSGKGIEQLLAVPKLIKFQPRDDHKELL</sequence>
<evidence type="ECO:0000256" key="1">
    <source>
        <dbReference type="SAM" id="MobiDB-lite"/>
    </source>
</evidence>
<gene>
    <name evidence="2" type="ORF">MELIAE_LOCUS10299</name>
</gene>